<dbReference type="InterPro" id="IPR038277">
    <property type="entry name" value="UreF_sf"/>
</dbReference>
<name>A0A1I3A3P9_9ACTN</name>
<organism evidence="4 5">
    <name type="scientific">Actinopolymorpha cephalotaxi</name>
    <dbReference type="NCBI Taxonomy" id="504797"/>
    <lineage>
        <taxon>Bacteria</taxon>
        <taxon>Bacillati</taxon>
        <taxon>Actinomycetota</taxon>
        <taxon>Actinomycetes</taxon>
        <taxon>Propionibacteriales</taxon>
        <taxon>Actinopolymorphaceae</taxon>
        <taxon>Actinopolymorpha</taxon>
    </lineage>
</organism>
<dbReference type="Proteomes" id="UP000199052">
    <property type="component" value="Unassembled WGS sequence"/>
</dbReference>
<proteinExistence type="predicted"/>
<evidence type="ECO:0000313" key="6">
    <source>
        <dbReference type="Proteomes" id="UP000533017"/>
    </source>
</evidence>
<dbReference type="Proteomes" id="UP000533017">
    <property type="component" value="Unassembled WGS sequence"/>
</dbReference>
<reference evidence="3 6" key="2">
    <citation type="submission" date="2020-07" db="EMBL/GenBank/DDBJ databases">
        <title>Sequencing the genomes of 1000 actinobacteria strains.</title>
        <authorList>
            <person name="Klenk H.-P."/>
        </authorList>
    </citation>
    <scope>NUCLEOTIDE SEQUENCE [LARGE SCALE GENOMIC DNA]</scope>
    <source>
        <strain evidence="3 6">DSM 45117</strain>
    </source>
</reference>
<dbReference type="PANTHER" id="PTHR33620:SF1">
    <property type="entry name" value="UREASE ACCESSORY PROTEIN F"/>
    <property type="match status" value="1"/>
</dbReference>
<dbReference type="EMBL" id="JACBZA010000001">
    <property type="protein sequence ID" value="NYH85357.1"/>
    <property type="molecule type" value="Genomic_DNA"/>
</dbReference>
<gene>
    <name evidence="3" type="ORF">FHR37_004208</name>
    <name evidence="4" type="ORF">SAMN05421678_11831</name>
</gene>
<dbReference type="PANTHER" id="PTHR33620">
    <property type="entry name" value="UREASE ACCESSORY PROTEIN F"/>
    <property type="match status" value="1"/>
</dbReference>
<evidence type="ECO:0000256" key="1">
    <source>
        <dbReference type="ARBA" id="ARBA00022988"/>
    </source>
</evidence>
<evidence type="ECO:0000313" key="5">
    <source>
        <dbReference type="Proteomes" id="UP000199052"/>
    </source>
</evidence>
<dbReference type="EMBL" id="FOOI01000018">
    <property type="protein sequence ID" value="SFH44782.1"/>
    <property type="molecule type" value="Genomic_DNA"/>
</dbReference>
<protein>
    <submittedName>
        <fullName evidence="4">Urease accessory protein</fullName>
    </submittedName>
</protein>
<dbReference type="InterPro" id="IPR002639">
    <property type="entry name" value="UreF"/>
</dbReference>
<dbReference type="Gene3D" id="1.10.4190.10">
    <property type="entry name" value="Urease accessory protein UreF"/>
    <property type="match status" value="1"/>
</dbReference>
<sequence length="237" mass="24963">MTAPSSYACQPAVAAVPPTASADLLLMLLADGRLPTSGHTQSGGLEPALANGLHPHEIPAYCRSRLATVTLVEAAVAVVARAQVLAGNGVDETEKAWAARTPSRALRHASHALGRGYRRLARQVWPAVNPDLTGRRDVSRPTVLGVIAAVTNLPADALARLVAYDDAQTVVAAGLKLAPSDPAVATLRVYALHEEIEALATRVATLTDPDDIPACSAPLIEAWAEHHTRTTRRLFHA</sequence>
<evidence type="ECO:0000256" key="2">
    <source>
        <dbReference type="ARBA" id="ARBA00023186"/>
    </source>
</evidence>
<evidence type="ECO:0000313" key="3">
    <source>
        <dbReference type="EMBL" id="NYH85357.1"/>
    </source>
</evidence>
<dbReference type="AlphaFoldDB" id="A0A1I3A3P9"/>
<keyword evidence="6" id="KW-1185">Reference proteome</keyword>
<dbReference type="STRING" id="504797.SAMN05421678_11831"/>
<dbReference type="GO" id="GO:0016151">
    <property type="term" value="F:nickel cation binding"/>
    <property type="evidence" value="ECO:0007669"/>
    <property type="project" value="InterPro"/>
</dbReference>
<keyword evidence="2" id="KW-0143">Chaperone</keyword>
<dbReference type="Pfam" id="PF01730">
    <property type="entry name" value="UreF"/>
    <property type="match status" value="1"/>
</dbReference>
<dbReference type="RefSeq" id="WP_237769056.1">
    <property type="nucleotide sequence ID" value="NZ_FOOI01000018.1"/>
</dbReference>
<reference evidence="4 5" key="1">
    <citation type="submission" date="2016-10" db="EMBL/GenBank/DDBJ databases">
        <authorList>
            <person name="de Groot N.N."/>
        </authorList>
    </citation>
    <scope>NUCLEOTIDE SEQUENCE [LARGE SCALE GENOMIC DNA]</scope>
    <source>
        <strain evidence="4 5">CPCC 202808</strain>
    </source>
</reference>
<evidence type="ECO:0000313" key="4">
    <source>
        <dbReference type="EMBL" id="SFH44782.1"/>
    </source>
</evidence>
<keyword evidence="1" id="KW-0996">Nickel insertion</keyword>
<accession>A0A1I3A3P9</accession>